<dbReference type="SMART" id="SM00647">
    <property type="entry name" value="IBR"/>
    <property type="match status" value="2"/>
</dbReference>
<dbReference type="GO" id="GO:0061630">
    <property type="term" value="F:ubiquitin protein ligase activity"/>
    <property type="evidence" value="ECO:0007669"/>
    <property type="project" value="UniProtKB-EC"/>
</dbReference>
<protein>
    <recommendedName>
        <fullName evidence="2">RBR-type E3 ubiquitin transferase</fullName>
        <ecNumber evidence="2">2.3.2.31</ecNumber>
    </recommendedName>
</protein>
<evidence type="ECO:0000256" key="9">
    <source>
        <dbReference type="SAM" id="MobiDB-lite"/>
    </source>
</evidence>
<feature type="compositionally biased region" description="Acidic residues" evidence="9">
    <location>
        <begin position="387"/>
        <end position="403"/>
    </location>
</feature>
<evidence type="ECO:0000256" key="2">
    <source>
        <dbReference type="ARBA" id="ARBA00012251"/>
    </source>
</evidence>
<evidence type="ECO:0000256" key="5">
    <source>
        <dbReference type="ARBA" id="ARBA00022737"/>
    </source>
</evidence>
<evidence type="ECO:0000256" key="1">
    <source>
        <dbReference type="ARBA" id="ARBA00001798"/>
    </source>
</evidence>
<dbReference type="EC" id="2.3.2.31" evidence="2"/>
<keyword evidence="6" id="KW-0863">Zinc-finger</keyword>
<keyword evidence="7" id="KW-0833">Ubl conjugation pathway</keyword>
<dbReference type="GO" id="GO:0016567">
    <property type="term" value="P:protein ubiquitination"/>
    <property type="evidence" value="ECO:0007669"/>
    <property type="project" value="InterPro"/>
</dbReference>
<dbReference type="GO" id="GO:0008270">
    <property type="term" value="F:zinc ion binding"/>
    <property type="evidence" value="ECO:0007669"/>
    <property type="project" value="UniProtKB-KW"/>
</dbReference>
<organism evidence="11 12">
    <name type="scientific">Diatrype stigma</name>
    <dbReference type="NCBI Taxonomy" id="117547"/>
    <lineage>
        <taxon>Eukaryota</taxon>
        <taxon>Fungi</taxon>
        <taxon>Dikarya</taxon>
        <taxon>Ascomycota</taxon>
        <taxon>Pezizomycotina</taxon>
        <taxon>Sordariomycetes</taxon>
        <taxon>Xylariomycetidae</taxon>
        <taxon>Xylariales</taxon>
        <taxon>Diatrypaceae</taxon>
        <taxon>Diatrype</taxon>
    </lineage>
</organism>
<dbReference type="Gene3D" id="1.20.120.1750">
    <property type="match status" value="1"/>
</dbReference>
<evidence type="ECO:0000313" key="11">
    <source>
        <dbReference type="EMBL" id="KAK7752841.1"/>
    </source>
</evidence>
<feature type="region of interest" description="Disordered" evidence="9">
    <location>
        <begin position="357"/>
        <end position="418"/>
    </location>
</feature>
<dbReference type="InterPro" id="IPR013083">
    <property type="entry name" value="Znf_RING/FYVE/PHD"/>
</dbReference>
<dbReference type="EMBL" id="JAKJXP020000034">
    <property type="protein sequence ID" value="KAK7752841.1"/>
    <property type="molecule type" value="Genomic_DNA"/>
</dbReference>
<comment type="catalytic activity">
    <reaction evidence="1">
        <text>[E2 ubiquitin-conjugating enzyme]-S-ubiquitinyl-L-cysteine + [acceptor protein]-L-lysine = [E2 ubiquitin-conjugating enzyme]-L-cysteine + [acceptor protein]-N(6)-ubiquitinyl-L-lysine.</text>
        <dbReference type="EC" id="2.3.2.31"/>
    </reaction>
</comment>
<evidence type="ECO:0000256" key="3">
    <source>
        <dbReference type="ARBA" id="ARBA00022679"/>
    </source>
</evidence>
<reference evidence="11 12" key="1">
    <citation type="submission" date="2024-02" db="EMBL/GenBank/DDBJ databases">
        <title>De novo assembly and annotation of 12 fungi associated with fruit tree decline syndrome in Ontario, Canada.</title>
        <authorList>
            <person name="Sulman M."/>
            <person name="Ellouze W."/>
            <person name="Ilyukhin E."/>
        </authorList>
    </citation>
    <scope>NUCLEOTIDE SEQUENCE [LARGE SCALE GENOMIC DNA]</scope>
    <source>
        <strain evidence="11 12">M11/M66-122</strain>
    </source>
</reference>
<dbReference type="PANTHER" id="PTHR11685">
    <property type="entry name" value="RBR FAMILY RING FINGER AND IBR DOMAIN-CONTAINING"/>
    <property type="match status" value="1"/>
</dbReference>
<accession>A0AAN9YPW5</accession>
<keyword evidence="3" id="KW-0808">Transferase</keyword>
<evidence type="ECO:0000313" key="12">
    <source>
        <dbReference type="Proteomes" id="UP001320420"/>
    </source>
</evidence>
<evidence type="ECO:0000256" key="4">
    <source>
        <dbReference type="ARBA" id="ARBA00022723"/>
    </source>
</evidence>
<evidence type="ECO:0000259" key="10">
    <source>
        <dbReference type="PROSITE" id="PS51873"/>
    </source>
</evidence>
<proteinExistence type="predicted"/>
<evidence type="ECO:0000256" key="8">
    <source>
        <dbReference type="ARBA" id="ARBA00022833"/>
    </source>
</evidence>
<dbReference type="Pfam" id="PF01485">
    <property type="entry name" value="IBR"/>
    <property type="match status" value="1"/>
</dbReference>
<name>A0AAN9YPW5_9PEZI</name>
<evidence type="ECO:0000256" key="6">
    <source>
        <dbReference type="ARBA" id="ARBA00022771"/>
    </source>
</evidence>
<keyword evidence="4" id="KW-0479">Metal-binding</keyword>
<dbReference type="CDD" id="cd20336">
    <property type="entry name" value="Rcat_RBR"/>
    <property type="match status" value="1"/>
</dbReference>
<keyword evidence="5" id="KW-0677">Repeat</keyword>
<feature type="domain" description="RING-type" evidence="10">
    <location>
        <begin position="99"/>
        <end position="348"/>
    </location>
</feature>
<keyword evidence="8" id="KW-0862">Zinc</keyword>
<keyword evidence="12" id="KW-1185">Reference proteome</keyword>
<evidence type="ECO:0000256" key="7">
    <source>
        <dbReference type="ARBA" id="ARBA00022786"/>
    </source>
</evidence>
<sequence>MAGNVNSDLTRLNIRFRFALQASTPRPTKAEIDVSVGLHGVLTKASIMRPVPQAGSDVLIPAREEEVKVLGLPQFFPIEHEGQEIRVAIFPKLLYPAQASSECTICFETKPTRDLRSVIAVLNSSRGSNAKELLQALSGFPSIDEVGRHTHLLDFCRDCLATYLSHEVSIHRDTIHEHIRCPVEDCKEDLDESQLKKYLGAGETIKRYDRLSLLQFISTEEDFRWCLTPGCDYGAIWHISESCSMLSCPVCETSQCYYHKVPWRMHAGMTCAQYDRKVRDPESYAWLDRQTRACPRCKVRISKGPGCFHMTCTQCQYEFCWECSAKGCFFNGASVMTTEVFGETLQDGIEALLEQARDDQAREEEEEEDAAPDRAAPGGDVVVEEHQVDDDDVEEDDVEEDEIALSPVDRLEGGPTGWDEGDWFGDWLIRFD</sequence>
<gene>
    <name evidence="11" type="ORF">SLS62_005183</name>
</gene>
<dbReference type="Proteomes" id="UP001320420">
    <property type="component" value="Unassembled WGS sequence"/>
</dbReference>
<dbReference type="InterPro" id="IPR002867">
    <property type="entry name" value="IBR_dom"/>
</dbReference>
<dbReference type="Gene3D" id="3.30.40.10">
    <property type="entry name" value="Zinc/RING finger domain, C3HC4 (zinc finger)"/>
    <property type="match status" value="1"/>
</dbReference>
<dbReference type="Pfam" id="PF22191">
    <property type="entry name" value="IBR_1"/>
    <property type="match status" value="1"/>
</dbReference>
<dbReference type="AlphaFoldDB" id="A0AAN9YPW5"/>
<feature type="compositionally biased region" description="Acidic residues" evidence="9">
    <location>
        <begin position="361"/>
        <end position="370"/>
    </location>
</feature>
<dbReference type="PROSITE" id="PS51873">
    <property type="entry name" value="TRIAD"/>
    <property type="match status" value="1"/>
</dbReference>
<dbReference type="InterPro" id="IPR044066">
    <property type="entry name" value="TRIAD_supradom"/>
</dbReference>
<dbReference type="SUPFAM" id="SSF57850">
    <property type="entry name" value="RING/U-box"/>
    <property type="match status" value="2"/>
</dbReference>
<dbReference type="InterPro" id="IPR031127">
    <property type="entry name" value="E3_UB_ligase_RBR"/>
</dbReference>
<comment type="caution">
    <text evidence="11">The sequence shown here is derived from an EMBL/GenBank/DDBJ whole genome shotgun (WGS) entry which is preliminary data.</text>
</comment>